<comment type="caution">
    <text evidence="2">The sequence shown here is derived from an EMBL/GenBank/DDBJ whole genome shotgun (WGS) entry which is preliminary data.</text>
</comment>
<dbReference type="STRING" id="327939.BIW53_04260"/>
<dbReference type="OrthoDB" id="9971210at2"/>
<reference evidence="2 3" key="1">
    <citation type="submission" date="2016-10" db="EMBL/GenBank/DDBJ databases">
        <title>Pseudoalteromonas amylolytica sp. nov., isolated from the surface seawater.</title>
        <authorList>
            <person name="Wu Y.-H."/>
            <person name="Cheng H."/>
            <person name="Jin X.-B."/>
            <person name="Wang C.-S."/>
            <person name="Xu X.-W."/>
        </authorList>
    </citation>
    <scope>NUCLEOTIDE SEQUENCE [LARGE SCALE GENOMIC DNA]</scope>
    <source>
        <strain evidence="2 3">JCM 12483</strain>
    </source>
</reference>
<feature type="compositionally biased region" description="Low complexity" evidence="1">
    <location>
        <begin position="121"/>
        <end position="134"/>
    </location>
</feature>
<evidence type="ECO:0000313" key="3">
    <source>
        <dbReference type="Proteomes" id="UP000180253"/>
    </source>
</evidence>
<organism evidence="2 3">
    <name type="scientific">Pseudoalteromonas byunsanensis</name>
    <dbReference type="NCBI Taxonomy" id="327939"/>
    <lineage>
        <taxon>Bacteria</taxon>
        <taxon>Pseudomonadati</taxon>
        <taxon>Pseudomonadota</taxon>
        <taxon>Gammaproteobacteria</taxon>
        <taxon>Alteromonadales</taxon>
        <taxon>Pseudoalteromonadaceae</taxon>
        <taxon>Pseudoalteromonas</taxon>
    </lineage>
</organism>
<dbReference type="RefSeq" id="WP_070990576.1">
    <property type="nucleotide sequence ID" value="NZ_CBCSHD010000001.1"/>
</dbReference>
<sequence>MFKFFKKKPNKQYKLSEFAFRRIHNDQVQVYHKGNNKWMAWYEIVGDVFDASDELVSEMDLHHALIDRTRIGTLDNTRAALKRTPYKSPDASCYNGFESFVADHVSDSSSSVSAECDGDASHSSSNSADSSSFD</sequence>
<gene>
    <name evidence="2" type="ORF">BIW53_04260</name>
</gene>
<accession>A0A1S1NA45</accession>
<keyword evidence="3" id="KW-1185">Reference proteome</keyword>
<evidence type="ECO:0000313" key="2">
    <source>
        <dbReference type="EMBL" id="OHU96548.1"/>
    </source>
</evidence>
<proteinExistence type="predicted"/>
<dbReference type="AlphaFoldDB" id="A0A1S1NA45"/>
<dbReference type="EMBL" id="MNAN01000026">
    <property type="protein sequence ID" value="OHU96548.1"/>
    <property type="molecule type" value="Genomic_DNA"/>
</dbReference>
<dbReference type="Proteomes" id="UP000180253">
    <property type="component" value="Unassembled WGS sequence"/>
</dbReference>
<evidence type="ECO:0000256" key="1">
    <source>
        <dbReference type="SAM" id="MobiDB-lite"/>
    </source>
</evidence>
<feature type="region of interest" description="Disordered" evidence="1">
    <location>
        <begin position="109"/>
        <end position="134"/>
    </location>
</feature>
<name>A0A1S1NA45_9GAMM</name>
<protein>
    <submittedName>
        <fullName evidence="2">Uncharacterized protein</fullName>
    </submittedName>
</protein>